<organism evidence="2 3">
    <name type="scientific">Primorskyibacter sedentarius</name>
    <dbReference type="NCBI Taxonomy" id="745311"/>
    <lineage>
        <taxon>Bacteria</taxon>
        <taxon>Pseudomonadati</taxon>
        <taxon>Pseudomonadota</taxon>
        <taxon>Alphaproteobacteria</taxon>
        <taxon>Rhodobacterales</taxon>
        <taxon>Roseobacteraceae</taxon>
        <taxon>Primorskyibacter</taxon>
    </lineage>
</organism>
<dbReference type="InterPro" id="IPR045524">
    <property type="entry name" value="DUF6473"/>
</dbReference>
<evidence type="ECO:0000313" key="3">
    <source>
        <dbReference type="Proteomes" id="UP000295696"/>
    </source>
</evidence>
<keyword evidence="3" id="KW-1185">Reference proteome</keyword>
<dbReference type="EMBL" id="SLZU01000025">
    <property type="protein sequence ID" value="TCS58454.1"/>
    <property type="molecule type" value="Genomic_DNA"/>
</dbReference>
<comment type="caution">
    <text evidence="2">The sequence shown here is derived from an EMBL/GenBank/DDBJ whole genome shotgun (WGS) entry which is preliminary data.</text>
</comment>
<accession>A0A4R3J0T2</accession>
<dbReference type="OrthoDB" id="7838347at2"/>
<protein>
    <recommendedName>
        <fullName evidence="1">DUF6473 domain-containing protein</fullName>
    </recommendedName>
</protein>
<dbReference type="Proteomes" id="UP000295696">
    <property type="component" value="Unassembled WGS sequence"/>
</dbReference>
<dbReference type="RefSeq" id="WP_132248466.1">
    <property type="nucleotide sequence ID" value="NZ_SLZU01000025.1"/>
</dbReference>
<feature type="domain" description="DUF6473" evidence="1">
    <location>
        <begin position="1"/>
        <end position="272"/>
    </location>
</feature>
<dbReference type="AlphaFoldDB" id="A0A4R3J0T2"/>
<evidence type="ECO:0000259" key="1">
    <source>
        <dbReference type="Pfam" id="PF20078"/>
    </source>
</evidence>
<gene>
    <name evidence="2" type="ORF">EDD52_12513</name>
</gene>
<name>A0A4R3J0T2_9RHOB</name>
<proteinExistence type="predicted"/>
<sequence length="274" mass="30910">MTYERTGQRGLEYYPCRYPNSRILFRGPKRRLQGDYIAFLGGTEIFGQFLREPVPGLVERALGKTCVNFGVRNAGLDVYLNEPTVMEAAASSAATVIQVMGAPNMSNRFYTVHPRRNDRFLKASRALQDLYHEVDFTEFNFNRHLLHSLQSLSPDRFAAITEELSAAWISRMKHMSMVLRNPKILLWFSEHAPDEDDFALLQDPLFVNRAMIEALRPYVDEVVEVVASSAALVRRTDGMVLGATDRPAAEELLGPIAHQEAANALTPVLSRVLR</sequence>
<dbReference type="Pfam" id="PF20078">
    <property type="entry name" value="DUF6473"/>
    <property type="match status" value="1"/>
</dbReference>
<reference evidence="2 3" key="1">
    <citation type="submission" date="2019-03" db="EMBL/GenBank/DDBJ databases">
        <title>Genomic Encyclopedia of Type Strains, Phase IV (KMG-IV): sequencing the most valuable type-strain genomes for metagenomic binning, comparative biology and taxonomic classification.</title>
        <authorList>
            <person name="Goeker M."/>
        </authorList>
    </citation>
    <scope>NUCLEOTIDE SEQUENCE [LARGE SCALE GENOMIC DNA]</scope>
    <source>
        <strain evidence="2 3">DSM 104836</strain>
    </source>
</reference>
<evidence type="ECO:0000313" key="2">
    <source>
        <dbReference type="EMBL" id="TCS58454.1"/>
    </source>
</evidence>